<keyword evidence="2" id="KW-0811">Translocation</keyword>
<keyword evidence="4 8" id="KW-0576">Peroxisome</keyword>
<reference evidence="11 12" key="1">
    <citation type="submission" date="2024-02" db="EMBL/GenBank/DDBJ databases">
        <title>Discinaceae phylogenomics.</title>
        <authorList>
            <person name="Dirks A.C."/>
            <person name="James T.Y."/>
        </authorList>
    </citation>
    <scope>NUCLEOTIDE SEQUENCE [LARGE SCALE GENOMIC DNA]</scope>
    <source>
        <strain evidence="11 12">ACD0624</strain>
    </source>
</reference>
<feature type="region of interest" description="Disordered" evidence="9">
    <location>
        <begin position="1"/>
        <end position="29"/>
    </location>
</feature>
<sequence length="654" mass="72966">MIGDLKIVHESPEEAPQRERRNASPMSREELLEQATKFLESSPIKNAPLKEKLEFLQTKGLTKDETEALLAKLVEKATKPVPTPEEKGKGKQVESSPPPSTAVVPASKEEEEAASPKPAPVQQAPIVTYPEFLTPAPLPPPPPLLTAKSLGKALYFATGAAATIYGANKFVFTPMYDALTAARLDLSSTALTNLNELNSRLRELVPEGGVAKSRPIRDDDSDTSSTSDPGEMFHIDAQTQTSPSLESFSLDGDEVDVSALSPDSKLEHLSTQLESLVKIHGDSTDNELTFALEDLTSYLETLTYDYPGMGMFSGPYGGYGPGNKDKDKDDPIGKVKTEIRSVKGVLLNIKNFPASSPIGAMFKIPDLPDSSSFTLYNDPLSDPESGWETISDSDSSTKLNLTDLPGWEYSPEVDNTRDYTDKERLDLALKSYYLKLDAYETGKLEEKPLVGAIASDYDVDERWLERHIIADAESPMEFKHGVDSCTPDRQLQRESESDDCGRSSPYHDFTYDERMKLALTAYYAKLKFYETGKGGKDKKPCAAPIAREYGVKERTLQRHIRDPFIKTRKEQHVSMQALSEGQESAIVDRLIQLDGWNLRVDKQQVMELGNLVYSQMEPGKQLGDHWYYSFRERHKDKLSSLDWGNKQRKRYPEL</sequence>
<dbReference type="Gene3D" id="1.10.10.10">
    <property type="entry name" value="Winged helix-like DNA-binding domain superfamily/Winged helix DNA-binding domain"/>
    <property type="match status" value="1"/>
</dbReference>
<accession>A0ABR3GXQ1</accession>
<dbReference type="EMBL" id="JBBBZM010000001">
    <property type="protein sequence ID" value="KAL0640731.1"/>
    <property type="molecule type" value="Genomic_DNA"/>
</dbReference>
<dbReference type="InterPro" id="IPR025655">
    <property type="entry name" value="PEX14"/>
</dbReference>
<evidence type="ECO:0000256" key="2">
    <source>
        <dbReference type="ARBA" id="ARBA00023010"/>
    </source>
</evidence>
<feature type="region of interest" description="Disordered" evidence="9">
    <location>
        <begin position="205"/>
        <end position="232"/>
    </location>
</feature>
<feature type="domain" description="HTH CENPB-type" evidence="10">
    <location>
        <begin position="570"/>
        <end position="640"/>
    </location>
</feature>
<dbReference type="InterPro" id="IPR006600">
    <property type="entry name" value="HTH_CenpB_DNA-bd_dom"/>
</dbReference>
<protein>
    <recommendedName>
        <fullName evidence="5 8">Peroxisomal membrane protein PEX14</fullName>
    </recommendedName>
    <alternativeName>
        <fullName evidence="6 8">Peroxin-14</fullName>
    </alternativeName>
</protein>
<evidence type="ECO:0000256" key="4">
    <source>
        <dbReference type="ARBA" id="ARBA00023140"/>
    </source>
</evidence>
<evidence type="ECO:0000256" key="8">
    <source>
        <dbReference type="RuleBase" id="RU367032"/>
    </source>
</evidence>
<dbReference type="InterPro" id="IPR036388">
    <property type="entry name" value="WH-like_DNA-bd_sf"/>
</dbReference>
<feature type="region of interest" description="Disordered" evidence="9">
    <location>
        <begin position="479"/>
        <end position="502"/>
    </location>
</feature>
<evidence type="ECO:0000313" key="11">
    <source>
        <dbReference type="EMBL" id="KAL0640731.1"/>
    </source>
</evidence>
<dbReference type="Pfam" id="PF04695">
    <property type="entry name" value="Pex14_N"/>
    <property type="match status" value="1"/>
</dbReference>
<evidence type="ECO:0000256" key="7">
    <source>
        <dbReference type="ARBA" id="ARBA00046271"/>
    </source>
</evidence>
<dbReference type="PROSITE" id="PS51253">
    <property type="entry name" value="HTH_CENPB"/>
    <property type="match status" value="1"/>
</dbReference>
<dbReference type="PANTHER" id="PTHR23058">
    <property type="entry name" value="PEROXISOMAL MEMBRANE PROTEIN PEX14"/>
    <property type="match status" value="1"/>
</dbReference>
<keyword evidence="8" id="KW-0472">Membrane</keyword>
<evidence type="ECO:0000259" key="10">
    <source>
        <dbReference type="PROSITE" id="PS51253"/>
    </source>
</evidence>
<dbReference type="Proteomes" id="UP001447188">
    <property type="component" value="Unassembled WGS sequence"/>
</dbReference>
<evidence type="ECO:0000256" key="9">
    <source>
        <dbReference type="SAM" id="MobiDB-lite"/>
    </source>
</evidence>
<evidence type="ECO:0000256" key="5">
    <source>
        <dbReference type="ARBA" id="ARBA00029502"/>
    </source>
</evidence>
<gene>
    <name evidence="11" type="ORF">Q9L58_000036</name>
</gene>
<evidence type="ECO:0000313" key="12">
    <source>
        <dbReference type="Proteomes" id="UP001447188"/>
    </source>
</evidence>
<evidence type="ECO:0000256" key="1">
    <source>
        <dbReference type="ARBA" id="ARBA00005443"/>
    </source>
</evidence>
<feature type="compositionally biased region" description="Basic and acidic residues" evidence="9">
    <location>
        <begin position="74"/>
        <end position="92"/>
    </location>
</feature>
<dbReference type="PANTHER" id="PTHR23058:SF5">
    <property type="entry name" value="PEROXISOMAL MEMBRANE PROTEIN PEX14"/>
    <property type="match status" value="1"/>
</dbReference>
<feature type="region of interest" description="Disordered" evidence="9">
    <location>
        <begin position="74"/>
        <end position="122"/>
    </location>
</feature>
<comment type="similarity">
    <text evidence="1 8">Belongs to the peroxin-14 family.</text>
</comment>
<evidence type="ECO:0000256" key="6">
    <source>
        <dbReference type="ARBA" id="ARBA00029691"/>
    </source>
</evidence>
<keyword evidence="8" id="KW-0653">Protein transport</keyword>
<keyword evidence="8" id="KW-0813">Transport</keyword>
<keyword evidence="3" id="KW-0238">DNA-binding</keyword>
<feature type="compositionally biased region" description="Basic and acidic residues" evidence="9">
    <location>
        <begin position="490"/>
        <end position="501"/>
    </location>
</feature>
<comment type="subcellular location">
    <subcellularLocation>
        <location evidence="7 8">Peroxisome membrane</location>
    </subcellularLocation>
</comment>
<organism evidence="11 12">
    <name type="scientific">Discina gigas</name>
    <dbReference type="NCBI Taxonomy" id="1032678"/>
    <lineage>
        <taxon>Eukaryota</taxon>
        <taxon>Fungi</taxon>
        <taxon>Dikarya</taxon>
        <taxon>Ascomycota</taxon>
        <taxon>Pezizomycotina</taxon>
        <taxon>Pezizomycetes</taxon>
        <taxon>Pezizales</taxon>
        <taxon>Discinaceae</taxon>
        <taxon>Discina</taxon>
    </lineage>
</organism>
<name>A0ABR3GXQ1_9PEZI</name>
<comment type="caution">
    <text evidence="11">The sequence shown here is derived from an EMBL/GenBank/DDBJ whole genome shotgun (WGS) entry which is preliminary data.</text>
</comment>
<proteinExistence type="inferred from homology"/>
<comment type="function">
    <text evidence="8">Component of the PEX13-PEX14 docking complex, a translocon channel that specifically mediates the import of peroxisomal cargo proteins bound to PEX5 receptor. The PEX13-PEX14 docking complex forms a large import pore which can be opened to a diameter of about 9 nm. Mechanistically, PEX5 receptor along with cargo proteins associates with the PEX14 subunit of the PEX13-PEX14 docking complex in the cytosol, leading to the insertion of the receptor into the organelle membrane with the concomitant translocation of the cargo into the peroxisome matrix.</text>
</comment>
<dbReference type="InterPro" id="IPR006785">
    <property type="entry name" value="Pex14_N"/>
</dbReference>
<evidence type="ECO:0000256" key="3">
    <source>
        <dbReference type="ARBA" id="ARBA00023125"/>
    </source>
</evidence>
<keyword evidence="12" id="KW-1185">Reference proteome</keyword>